<feature type="region of interest" description="Disordered" evidence="1">
    <location>
        <begin position="224"/>
        <end position="247"/>
    </location>
</feature>
<keyword evidence="3" id="KW-1185">Reference proteome</keyword>
<evidence type="ECO:0000313" key="3">
    <source>
        <dbReference type="Proteomes" id="UP000419144"/>
    </source>
</evidence>
<evidence type="ECO:0000256" key="1">
    <source>
        <dbReference type="SAM" id="MobiDB-lite"/>
    </source>
</evidence>
<name>A0A640KPX5_LEITA</name>
<evidence type="ECO:0000313" key="2">
    <source>
        <dbReference type="EMBL" id="GET91125.1"/>
    </source>
</evidence>
<proteinExistence type="predicted"/>
<dbReference type="Proteomes" id="UP000419144">
    <property type="component" value="Unassembled WGS sequence"/>
</dbReference>
<reference evidence="2" key="1">
    <citation type="submission" date="2019-11" db="EMBL/GenBank/DDBJ databases">
        <title>Leishmania tarentolae CDS.</title>
        <authorList>
            <person name="Goto Y."/>
            <person name="Yamagishi J."/>
        </authorList>
    </citation>
    <scope>NUCLEOTIDE SEQUENCE [LARGE SCALE GENOMIC DNA]</scope>
    <source>
        <strain evidence="2">Parrot Tar II</strain>
    </source>
</reference>
<sequence length="389" mass="43033">MQRKKKKRIPKHSQGHQPLLFTELLCKRRQHSLPEELFTLTAQRPHQCAESGSLALHQLAWRAELENAALVHDDDGVAGGDGVQAVRDGDDGVVAEGVLHGALDLAVERGVDVGGCLVHEQEGAAAPEQRARQAQQLTLAHAVVCTALLHAPVQSARLAPHALLHPHLPQRAPHRRVAAAAKGVHVAAHRAVEQQRVLRDHREELAQLAHAIVARVAPAHEHAAAAHLHQPQEGQQQRRLPAARAPHDAHLLPRRHREAHVAQHKRQPRPVPHVHVLEDKRSELSVVRLANEQRRGRVIQDRTFSTFLEGFGARLRSALRILGDALNLCCDGLLKVFMVNVICHIEDAFNTVHVGLHRGENRHDAVEEAADLEGEGKAERQKANVRRQQ</sequence>
<feature type="region of interest" description="Disordered" evidence="1">
    <location>
        <begin position="368"/>
        <end position="389"/>
    </location>
</feature>
<gene>
    <name evidence="2" type="ORF">LtaPh_3112500</name>
</gene>
<dbReference type="EMBL" id="BLBS01000046">
    <property type="protein sequence ID" value="GET91125.1"/>
    <property type="molecule type" value="Genomic_DNA"/>
</dbReference>
<protein>
    <submittedName>
        <fullName evidence="2">Multidrug resistance protein, putative</fullName>
    </submittedName>
</protein>
<dbReference type="VEuPathDB" id="TriTrypDB:LtaPh_3112500"/>
<organism evidence="2 3">
    <name type="scientific">Leishmania tarentolae</name>
    <name type="common">Sauroleishmania tarentolae</name>
    <dbReference type="NCBI Taxonomy" id="5689"/>
    <lineage>
        <taxon>Eukaryota</taxon>
        <taxon>Discoba</taxon>
        <taxon>Euglenozoa</taxon>
        <taxon>Kinetoplastea</taxon>
        <taxon>Metakinetoplastina</taxon>
        <taxon>Trypanosomatida</taxon>
        <taxon>Trypanosomatidae</taxon>
        <taxon>Leishmaniinae</taxon>
        <taxon>Leishmania</taxon>
        <taxon>lizard Leishmania</taxon>
    </lineage>
</organism>
<dbReference type="AntiFam" id="ANF00095">
    <property type="entry name" value="Shadow ORF (opposite ABC transporters)"/>
</dbReference>
<dbReference type="AlphaFoldDB" id="A0A640KPX5"/>
<accession>A0A640KPX5</accession>
<comment type="caution">
    <text evidence="2">The sequence shown here is derived from an EMBL/GenBank/DDBJ whole genome shotgun (WGS) entry which is preliminary data.</text>
</comment>